<organism evidence="2 3">
    <name type="scientific">Sorangium cellulosum</name>
    <name type="common">Polyangium cellulosum</name>
    <dbReference type="NCBI Taxonomy" id="56"/>
    <lineage>
        <taxon>Bacteria</taxon>
        <taxon>Pseudomonadati</taxon>
        <taxon>Myxococcota</taxon>
        <taxon>Polyangia</taxon>
        <taxon>Polyangiales</taxon>
        <taxon>Polyangiaceae</taxon>
        <taxon>Sorangium</taxon>
    </lineage>
</organism>
<sequence>MVDIFAVTGVSEDPFVVASMEHAALRGSAPAQKELRELFVDLDRLRATGLAEGSWSRCATCGDPGPDPLHDPETPDDFELH</sequence>
<name>A0A2L0ETB5_SORCE</name>
<evidence type="ECO:0000256" key="1">
    <source>
        <dbReference type="SAM" id="MobiDB-lite"/>
    </source>
</evidence>
<dbReference type="RefSeq" id="WP_104981327.1">
    <property type="nucleotide sequence ID" value="NZ_CP012673.1"/>
</dbReference>
<reference evidence="2 3" key="1">
    <citation type="submission" date="2015-09" db="EMBL/GenBank/DDBJ databases">
        <title>Sorangium comparison.</title>
        <authorList>
            <person name="Zaburannyi N."/>
            <person name="Bunk B."/>
            <person name="Overmann J."/>
            <person name="Mueller R."/>
        </authorList>
    </citation>
    <scope>NUCLEOTIDE SEQUENCE [LARGE SCALE GENOMIC DNA]</scope>
    <source>
        <strain evidence="2 3">So ce26</strain>
    </source>
</reference>
<evidence type="ECO:0000313" key="3">
    <source>
        <dbReference type="Proteomes" id="UP000238348"/>
    </source>
</evidence>
<accession>A0A2L0ETB5</accession>
<evidence type="ECO:0000313" key="2">
    <source>
        <dbReference type="EMBL" id="AUX42525.1"/>
    </source>
</evidence>
<dbReference type="Proteomes" id="UP000238348">
    <property type="component" value="Chromosome"/>
</dbReference>
<dbReference type="AlphaFoldDB" id="A0A2L0ETB5"/>
<feature type="region of interest" description="Disordered" evidence="1">
    <location>
        <begin position="57"/>
        <end position="81"/>
    </location>
</feature>
<dbReference type="EMBL" id="CP012673">
    <property type="protein sequence ID" value="AUX42525.1"/>
    <property type="molecule type" value="Genomic_DNA"/>
</dbReference>
<proteinExistence type="predicted"/>
<feature type="compositionally biased region" description="Basic and acidic residues" evidence="1">
    <location>
        <begin position="68"/>
        <end position="81"/>
    </location>
</feature>
<gene>
    <name evidence="2" type="ORF">SOCE26_039580</name>
</gene>
<protein>
    <submittedName>
        <fullName evidence="2">Uncharacterized protein</fullName>
    </submittedName>
</protein>